<evidence type="ECO:0000313" key="3">
    <source>
        <dbReference type="Proteomes" id="UP000252519"/>
    </source>
</evidence>
<evidence type="ECO:0000259" key="1">
    <source>
        <dbReference type="Pfam" id="PF18701"/>
    </source>
</evidence>
<proteinExistence type="predicted"/>
<dbReference type="InterPro" id="IPR040676">
    <property type="entry name" value="DUF5641"/>
</dbReference>
<dbReference type="STRING" id="29170.A0A368GNU8"/>
<dbReference type="OrthoDB" id="5868911at2759"/>
<reference evidence="2 3" key="1">
    <citation type="submission" date="2014-10" db="EMBL/GenBank/DDBJ databases">
        <title>Draft genome of the hookworm Ancylostoma caninum.</title>
        <authorList>
            <person name="Mitreva M."/>
        </authorList>
    </citation>
    <scope>NUCLEOTIDE SEQUENCE [LARGE SCALE GENOMIC DNA]</scope>
    <source>
        <strain evidence="2 3">Baltimore</strain>
    </source>
</reference>
<feature type="domain" description="DUF5641" evidence="1">
    <location>
        <begin position="79"/>
        <end position="173"/>
    </location>
</feature>
<gene>
    <name evidence="2" type="ORF">ANCCAN_07907</name>
</gene>
<name>A0A368GNU8_ANCCA</name>
<dbReference type="AlphaFoldDB" id="A0A368GNU8"/>
<evidence type="ECO:0000313" key="2">
    <source>
        <dbReference type="EMBL" id="RCN46041.1"/>
    </source>
</evidence>
<dbReference type="EMBL" id="JOJR01000087">
    <property type="protein sequence ID" value="RCN46041.1"/>
    <property type="molecule type" value="Genomic_DNA"/>
</dbReference>
<dbReference type="Proteomes" id="UP000252519">
    <property type="component" value="Unassembled WGS sequence"/>
</dbReference>
<dbReference type="PANTHER" id="PTHR47331">
    <property type="entry name" value="PHD-TYPE DOMAIN-CONTAINING PROTEIN"/>
    <property type="match status" value="1"/>
</dbReference>
<accession>A0A368GNU8</accession>
<comment type="caution">
    <text evidence="2">The sequence shown here is derived from an EMBL/GenBank/DDBJ whole genome shotgun (WGS) entry which is preliminary data.</text>
</comment>
<protein>
    <recommendedName>
        <fullName evidence="1">DUF5641 domain-containing protein</fullName>
    </recommendedName>
</protein>
<dbReference type="Pfam" id="PF18701">
    <property type="entry name" value="DUF5641"/>
    <property type="match status" value="1"/>
</dbReference>
<keyword evidence="3" id="KW-1185">Reference proteome</keyword>
<organism evidence="2 3">
    <name type="scientific">Ancylostoma caninum</name>
    <name type="common">Dog hookworm</name>
    <dbReference type="NCBI Taxonomy" id="29170"/>
    <lineage>
        <taxon>Eukaryota</taxon>
        <taxon>Metazoa</taxon>
        <taxon>Ecdysozoa</taxon>
        <taxon>Nematoda</taxon>
        <taxon>Chromadorea</taxon>
        <taxon>Rhabditida</taxon>
        <taxon>Rhabditina</taxon>
        <taxon>Rhabditomorpha</taxon>
        <taxon>Strongyloidea</taxon>
        <taxon>Ancylostomatidae</taxon>
        <taxon>Ancylostomatinae</taxon>
        <taxon>Ancylostoma</taxon>
    </lineage>
</organism>
<sequence length="264" mass="30498">MITLLIEIEALLNTRPLLYVESNWPSGQPLRPIDFLQNEFEVPFPLDVSSEEQEDPTFVAPEDRVLIQTKAQAITALQNSCKTVEKFWQIWRAQYLTSLREKHQQEIRKQRASCISPKAGDIVLISEPTLPRHMWKLGRIHELGNHSEIVRDAVVILPSRRKIRRPINLLVPLELDVPSLKENNKERKQEIPAGSVVEENLGTTLEQANSRSSHYNLRPRQPVNYNVLNMHKYRKETSNKMYLRWGGIALSHTHALRNLRGGLL</sequence>